<accession>S8DIQ6</accession>
<dbReference type="Proteomes" id="UP000015241">
    <property type="component" value="Unassembled WGS sequence"/>
</dbReference>
<name>S8DIQ6_FOMSC</name>
<dbReference type="EMBL" id="KE504272">
    <property type="protein sequence ID" value="EPS93486.1"/>
    <property type="molecule type" value="Genomic_DNA"/>
</dbReference>
<reference evidence="2 3" key="1">
    <citation type="journal article" date="2012" name="Science">
        <title>The Paleozoic origin of enzymatic lignin decomposition reconstructed from 31 fungal genomes.</title>
        <authorList>
            <person name="Floudas D."/>
            <person name="Binder M."/>
            <person name="Riley R."/>
            <person name="Barry K."/>
            <person name="Blanchette R.A."/>
            <person name="Henrissat B."/>
            <person name="Martinez A.T."/>
            <person name="Otillar R."/>
            <person name="Spatafora J.W."/>
            <person name="Yadav J.S."/>
            <person name="Aerts A."/>
            <person name="Benoit I."/>
            <person name="Boyd A."/>
            <person name="Carlson A."/>
            <person name="Copeland A."/>
            <person name="Coutinho P.M."/>
            <person name="de Vries R.P."/>
            <person name="Ferreira P."/>
            <person name="Findley K."/>
            <person name="Foster B."/>
            <person name="Gaskell J."/>
            <person name="Glotzer D."/>
            <person name="Gorecki P."/>
            <person name="Heitman J."/>
            <person name="Hesse C."/>
            <person name="Hori C."/>
            <person name="Igarashi K."/>
            <person name="Jurgens J.A."/>
            <person name="Kallen N."/>
            <person name="Kersten P."/>
            <person name="Kohler A."/>
            <person name="Kuees U."/>
            <person name="Kumar T.K.A."/>
            <person name="Kuo A."/>
            <person name="LaButti K."/>
            <person name="Larrondo L.F."/>
            <person name="Lindquist E."/>
            <person name="Ling A."/>
            <person name="Lombard V."/>
            <person name="Lucas S."/>
            <person name="Lundell T."/>
            <person name="Martin R."/>
            <person name="McLaughlin D.J."/>
            <person name="Morgenstern I."/>
            <person name="Morin E."/>
            <person name="Murat C."/>
            <person name="Nagy L.G."/>
            <person name="Nolan M."/>
            <person name="Ohm R.A."/>
            <person name="Patyshakuliyeva A."/>
            <person name="Rokas A."/>
            <person name="Ruiz-Duenas F.J."/>
            <person name="Sabat G."/>
            <person name="Salamov A."/>
            <person name="Samejima M."/>
            <person name="Schmutz J."/>
            <person name="Slot J.C."/>
            <person name="St John F."/>
            <person name="Stenlid J."/>
            <person name="Sun H."/>
            <person name="Sun S."/>
            <person name="Syed K."/>
            <person name="Tsang A."/>
            <person name="Wiebenga A."/>
            <person name="Young D."/>
            <person name="Pisabarro A."/>
            <person name="Eastwood D.C."/>
            <person name="Martin F."/>
            <person name="Cullen D."/>
            <person name="Grigoriev I.V."/>
            <person name="Hibbett D.S."/>
        </authorList>
    </citation>
    <scope>NUCLEOTIDE SEQUENCE</scope>
    <source>
        <strain evidence="3">FP-58527</strain>
    </source>
</reference>
<feature type="region of interest" description="Disordered" evidence="1">
    <location>
        <begin position="89"/>
        <end position="111"/>
    </location>
</feature>
<evidence type="ECO:0000313" key="3">
    <source>
        <dbReference type="Proteomes" id="UP000015241"/>
    </source>
</evidence>
<keyword evidence="3" id="KW-1185">Reference proteome</keyword>
<protein>
    <submittedName>
        <fullName evidence="2">Uncharacterized protein</fullName>
    </submittedName>
</protein>
<sequence length="111" mass="11881">MAHSQDSSSRAGSRHFSCSPSPYYPLRVPSSCDALFLEHAPVLVQASRAWVVDLGADTDGDARSSAALSSLWANLDMLARLERLARCYTPPASQGDSHPASARASDPVPQR</sequence>
<evidence type="ECO:0000256" key="1">
    <source>
        <dbReference type="SAM" id="MobiDB-lite"/>
    </source>
</evidence>
<proteinExistence type="predicted"/>
<dbReference type="HOGENOM" id="CLU_2158420_0_0_1"/>
<dbReference type="InParanoid" id="S8DIQ6"/>
<evidence type="ECO:0000313" key="2">
    <source>
        <dbReference type="EMBL" id="EPS93486.1"/>
    </source>
</evidence>
<organism evidence="2 3">
    <name type="scientific">Fomitopsis schrenkii</name>
    <name type="common">Brown rot fungus</name>
    <dbReference type="NCBI Taxonomy" id="2126942"/>
    <lineage>
        <taxon>Eukaryota</taxon>
        <taxon>Fungi</taxon>
        <taxon>Dikarya</taxon>
        <taxon>Basidiomycota</taxon>
        <taxon>Agaricomycotina</taxon>
        <taxon>Agaricomycetes</taxon>
        <taxon>Polyporales</taxon>
        <taxon>Fomitopsis</taxon>
    </lineage>
</organism>
<dbReference type="AlphaFoldDB" id="S8DIQ6"/>
<gene>
    <name evidence="2" type="ORF">FOMPIDRAFT_1055929</name>
</gene>